<dbReference type="AlphaFoldDB" id="A0A7J0CZS4"/>
<feature type="region of interest" description="Disordered" evidence="1">
    <location>
        <begin position="250"/>
        <end position="373"/>
    </location>
</feature>
<evidence type="ECO:0008006" key="4">
    <source>
        <dbReference type="Google" id="ProtNLM"/>
    </source>
</evidence>
<evidence type="ECO:0000313" key="3">
    <source>
        <dbReference type="Proteomes" id="UP000498740"/>
    </source>
</evidence>
<accession>A0A7J0CZS4</accession>
<reference evidence="2 3" key="1">
    <citation type="submission" date="2020-05" db="EMBL/GenBank/DDBJ databases">
        <title>Whole genome shotgun sequence of Streptomyces microflavus NBRC 13062.</title>
        <authorList>
            <person name="Komaki H."/>
            <person name="Tamura T."/>
        </authorList>
    </citation>
    <scope>NUCLEOTIDE SEQUENCE [LARGE SCALE GENOMIC DNA]</scope>
    <source>
        <strain evidence="2 3">NBRC 13062</strain>
    </source>
</reference>
<evidence type="ECO:0000256" key="1">
    <source>
        <dbReference type="SAM" id="MobiDB-lite"/>
    </source>
</evidence>
<dbReference type="EMBL" id="BLWD01000001">
    <property type="protein sequence ID" value="GFN07991.1"/>
    <property type="molecule type" value="Genomic_DNA"/>
</dbReference>
<name>A0A7J0CZS4_STRMI</name>
<dbReference type="Proteomes" id="UP000498740">
    <property type="component" value="Unassembled WGS sequence"/>
</dbReference>
<gene>
    <name evidence="2" type="ORF">Smic_65470</name>
</gene>
<protein>
    <recommendedName>
        <fullName evidence="4">Competence protein CoiA-like family protein</fullName>
    </recommendedName>
</protein>
<organism evidence="2 3">
    <name type="scientific">Streptomyces microflavus</name>
    <name type="common">Streptomyces lipmanii</name>
    <dbReference type="NCBI Taxonomy" id="1919"/>
    <lineage>
        <taxon>Bacteria</taxon>
        <taxon>Bacillati</taxon>
        <taxon>Actinomycetota</taxon>
        <taxon>Actinomycetes</taxon>
        <taxon>Kitasatosporales</taxon>
        <taxon>Streptomycetaceae</taxon>
        <taxon>Streptomyces</taxon>
    </lineage>
</organism>
<evidence type="ECO:0000313" key="2">
    <source>
        <dbReference type="EMBL" id="GFN07991.1"/>
    </source>
</evidence>
<sequence>MPYSEADDTRKVQTAVTYGAESDQPVFLPYAHDNFDRFMRGRTRDDFYCGVLLGGCGAKLSPKRYMDKKCHFAHRPPVHCHRTEVGESSADHLYIGQAIADWLKQQGRKASRPAYKPHGHQVRDVVDVSHDGGRQLVRVQLARRSKHEWEDEDAKLRLRHVNLDWFFGPDSLVANWQMERQGYALRVQCRSVGASRVVEVGAQFPEMPVEWTSLSECTLTPDGILTPGPIRMPDGIVPRQAVTSEPRLAIPPLLSSSPKPHRHATPSPIAGSTPPCASQPVCHSPHVPLHPKDSTPIGRRARRSPSTETARGWSKPSPWSRRKQLCTPVREPAHPPPPHRPARRPSDKRCLPKPISSHPSEPRWRMRQATARA</sequence>
<comment type="caution">
    <text evidence="2">The sequence shown here is derived from an EMBL/GenBank/DDBJ whole genome shotgun (WGS) entry which is preliminary data.</text>
</comment>
<proteinExistence type="predicted"/>